<dbReference type="RefSeq" id="XP_018711105.1">
    <property type="nucleotide sequence ID" value="XM_018858967.1"/>
</dbReference>
<dbReference type="STRING" id="869754.A0A1A0H9M7"/>
<comment type="caution">
    <text evidence="6">The sequence shown here is derived from an EMBL/GenBank/DDBJ whole genome shotgun (WGS) entry which is preliminary data.</text>
</comment>
<dbReference type="GO" id="GO:0005524">
    <property type="term" value="F:ATP binding"/>
    <property type="evidence" value="ECO:0007669"/>
    <property type="project" value="UniProtKB-UniRule"/>
</dbReference>
<dbReference type="GO" id="GO:0030447">
    <property type="term" value="P:filamentous growth"/>
    <property type="evidence" value="ECO:0007669"/>
    <property type="project" value="UniProtKB-ARBA"/>
</dbReference>
<dbReference type="InterPro" id="IPR017441">
    <property type="entry name" value="Protein_kinase_ATP_BS"/>
</dbReference>
<dbReference type="EMBL" id="LXTC01000004">
    <property type="protein sequence ID" value="OBA20583.1"/>
    <property type="molecule type" value="Genomic_DNA"/>
</dbReference>
<dbReference type="Gene3D" id="1.10.510.10">
    <property type="entry name" value="Transferase(Phosphotransferase) domain 1"/>
    <property type="match status" value="1"/>
</dbReference>
<dbReference type="PANTHER" id="PTHR24346:SF30">
    <property type="entry name" value="MATERNAL EMBRYONIC LEUCINE ZIPPER KINASE"/>
    <property type="match status" value="1"/>
</dbReference>
<dbReference type="GO" id="GO:0035556">
    <property type="term" value="P:intracellular signal transduction"/>
    <property type="evidence" value="ECO:0007669"/>
    <property type="project" value="TreeGrafter"/>
</dbReference>
<evidence type="ECO:0000313" key="6">
    <source>
        <dbReference type="EMBL" id="OBA20583.1"/>
    </source>
</evidence>
<keyword evidence="7" id="KW-1185">Reference proteome</keyword>
<protein>
    <submittedName>
        <fullName evidence="6">Kinase-like protein</fullName>
    </submittedName>
</protein>
<dbReference type="SMART" id="SM00220">
    <property type="entry name" value="S_TKc"/>
    <property type="match status" value="1"/>
</dbReference>
<dbReference type="PROSITE" id="PS00108">
    <property type="entry name" value="PROTEIN_KINASE_ST"/>
    <property type="match status" value="1"/>
</dbReference>
<dbReference type="AlphaFoldDB" id="A0A1A0H9M7"/>
<dbReference type="SUPFAM" id="SSF56112">
    <property type="entry name" value="Protein kinase-like (PK-like)"/>
    <property type="match status" value="1"/>
</dbReference>
<reference evidence="6 7" key="1">
    <citation type="submission" date="2016-05" db="EMBL/GenBank/DDBJ databases">
        <title>Comparative genomics of biotechnologically important yeasts.</title>
        <authorList>
            <consortium name="DOE Joint Genome Institute"/>
            <person name="Riley R."/>
            <person name="Haridas S."/>
            <person name="Wolfe K.H."/>
            <person name="Lopes M.R."/>
            <person name="Hittinger C.T."/>
            <person name="Goker M."/>
            <person name="Salamov A."/>
            <person name="Wisecaver J."/>
            <person name="Long T.M."/>
            <person name="Aerts A.L."/>
            <person name="Barry K."/>
            <person name="Choi C."/>
            <person name="Clum A."/>
            <person name="Coughlan A.Y."/>
            <person name="Deshpande S."/>
            <person name="Douglass A.P."/>
            <person name="Hanson S.J."/>
            <person name="Klenk H.-P."/>
            <person name="LaButti K."/>
            <person name="Lapidus A."/>
            <person name="Lindquist E."/>
            <person name="Lipzen A."/>
            <person name="Meier-kolthoff J.P."/>
            <person name="Ohm R.A."/>
            <person name="Otillar R.P."/>
            <person name="Pangilinan J."/>
            <person name="Peng Y."/>
            <person name="Rokas A."/>
            <person name="Rosa C.A."/>
            <person name="Scheuner C."/>
            <person name="Sibirny A.A."/>
            <person name="Slot J.C."/>
            <person name="Stielow J.B."/>
            <person name="Sun H."/>
            <person name="Kurtzman C.P."/>
            <person name="Blackwell M."/>
            <person name="Grigoriev I.V."/>
            <person name="Jeffries T.W."/>
        </authorList>
    </citation>
    <scope>NUCLEOTIDE SEQUENCE [LARGE SCALE GENOMIC DNA]</scope>
    <source>
        <strain evidence="6 7">NRRL YB-4993</strain>
    </source>
</reference>
<dbReference type="GO" id="GO:0005737">
    <property type="term" value="C:cytoplasm"/>
    <property type="evidence" value="ECO:0007669"/>
    <property type="project" value="TreeGrafter"/>
</dbReference>
<keyword evidence="4" id="KW-0723">Serine/threonine-protein kinase</keyword>
<dbReference type="Pfam" id="PF00069">
    <property type="entry name" value="Pkinase"/>
    <property type="match status" value="1"/>
</dbReference>
<keyword evidence="2 3" id="KW-0067">ATP-binding</keyword>
<evidence type="ECO:0000256" key="3">
    <source>
        <dbReference type="PROSITE-ProRule" id="PRU10141"/>
    </source>
</evidence>
<evidence type="ECO:0000313" key="7">
    <source>
        <dbReference type="Proteomes" id="UP000092555"/>
    </source>
</evidence>
<keyword evidence="6" id="KW-0808">Transferase</keyword>
<feature type="binding site" evidence="3">
    <location>
        <position position="38"/>
    </location>
    <ligand>
        <name>ATP</name>
        <dbReference type="ChEBI" id="CHEBI:30616"/>
    </ligand>
</feature>
<gene>
    <name evidence="6" type="ORF">METBIDRAFT_78923</name>
</gene>
<dbReference type="Proteomes" id="UP000092555">
    <property type="component" value="Unassembled WGS sequence"/>
</dbReference>
<organism evidence="6 7">
    <name type="scientific">Metschnikowia bicuspidata var. bicuspidata NRRL YB-4993</name>
    <dbReference type="NCBI Taxonomy" id="869754"/>
    <lineage>
        <taxon>Eukaryota</taxon>
        <taxon>Fungi</taxon>
        <taxon>Dikarya</taxon>
        <taxon>Ascomycota</taxon>
        <taxon>Saccharomycotina</taxon>
        <taxon>Pichiomycetes</taxon>
        <taxon>Metschnikowiaceae</taxon>
        <taxon>Metschnikowia</taxon>
    </lineage>
</organism>
<feature type="domain" description="Protein kinase" evidence="5">
    <location>
        <begin position="11"/>
        <end position="281"/>
    </location>
</feature>
<dbReference type="InterPro" id="IPR000719">
    <property type="entry name" value="Prot_kinase_dom"/>
</dbReference>
<proteinExistence type="inferred from homology"/>
<dbReference type="GO" id="GO:0004674">
    <property type="term" value="F:protein serine/threonine kinase activity"/>
    <property type="evidence" value="ECO:0007669"/>
    <property type="project" value="UniProtKB-KW"/>
</dbReference>
<accession>A0A1A0H9M7</accession>
<evidence type="ECO:0000256" key="2">
    <source>
        <dbReference type="ARBA" id="ARBA00022840"/>
    </source>
</evidence>
<dbReference type="GeneID" id="30031943"/>
<sequence>MIWIKGLREYKGSKTLLGEGISGKVELYEKGTKRYVIKTYHGKELHETRKEYRARILYEYQLLNSLQHPNIIRAFKSVVSANGLQVKVFIEAGSPDLSVLLQRHGSSLCITTLTALWKQVCEGVCYLHERELCHRDLKLENLVMNPEFTQIKIIDFMTATKCEGPVVGIVGSSRYMAPEMASRISYEGKSVDMWSLGIILYRLLSRKFPWRQAMHLDPDFKIYAETRGSGSQLSDVYGKKIGGKTHLPGWSPSFPVLMSFLLEINPSNRSTIQQVFEDEWFASIQSHC</sequence>
<evidence type="ECO:0000256" key="1">
    <source>
        <dbReference type="ARBA" id="ARBA00022741"/>
    </source>
</evidence>
<evidence type="ECO:0000256" key="4">
    <source>
        <dbReference type="RuleBase" id="RU000304"/>
    </source>
</evidence>
<keyword evidence="6" id="KW-0418">Kinase</keyword>
<dbReference type="InterPro" id="IPR008271">
    <property type="entry name" value="Ser/Thr_kinase_AS"/>
</dbReference>
<name>A0A1A0H9M7_9ASCO</name>
<dbReference type="InterPro" id="IPR011009">
    <property type="entry name" value="Kinase-like_dom_sf"/>
</dbReference>
<comment type="similarity">
    <text evidence="4">Belongs to the protein kinase superfamily.</text>
</comment>
<dbReference type="PROSITE" id="PS00107">
    <property type="entry name" value="PROTEIN_KINASE_ATP"/>
    <property type="match status" value="1"/>
</dbReference>
<evidence type="ECO:0000259" key="5">
    <source>
        <dbReference type="PROSITE" id="PS50011"/>
    </source>
</evidence>
<dbReference type="PROSITE" id="PS50011">
    <property type="entry name" value="PROTEIN_KINASE_DOM"/>
    <property type="match status" value="1"/>
</dbReference>
<keyword evidence="1 3" id="KW-0547">Nucleotide-binding</keyword>
<dbReference type="PANTHER" id="PTHR24346">
    <property type="entry name" value="MAP/MICROTUBULE AFFINITY-REGULATING KINASE"/>
    <property type="match status" value="1"/>
</dbReference>
<dbReference type="OrthoDB" id="4062651at2759"/>